<reference evidence="14 15" key="1">
    <citation type="journal article" date="2022" name="Nat. Plants">
        <title>Genomes of leafy and leafless Platanthera orchids illuminate the evolution of mycoheterotrophy.</title>
        <authorList>
            <person name="Li M.H."/>
            <person name="Liu K.W."/>
            <person name="Li Z."/>
            <person name="Lu H.C."/>
            <person name="Ye Q.L."/>
            <person name="Zhang D."/>
            <person name="Wang J.Y."/>
            <person name="Li Y.F."/>
            <person name="Zhong Z.M."/>
            <person name="Liu X."/>
            <person name="Yu X."/>
            <person name="Liu D.K."/>
            <person name="Tu X.D."/>
            <person name="Liu B."/>
            <person name="Hao Y."/>
            <person name="Liao X.Y."/>
            <person name="Jiang Y.T."/>
            <person name="Sun W.H."/>
            <person name="Chen J."/>
            <person name="Chen Y.Q."/>
            <person name="Ai Y."/>
            <person name="Zhai J.W."/>
            <person name="Wu S.S."/>
            <person name="Zhou Z."/>
            <person name="Hsiao Y.Y."/>
            <person name="Wu W.L."/>
            <person name="Chen Y.Y."/>
            <person name="Lin Y.F."/>
            <person name="Hsu J.L."/>
            <person name="Li C.Y."/>
            <person name="Wang Z.W."/>
            <person name="Zhao X."/>
            <person name="Zhong W.Y."/>
            <person name="Ma X.K."/>
            <person name="Ma L."/>
            <person name="Huang J."/>
            <person name="Chen G.Z."/>
            <person name="Huang M.Z."/>
            <person name="Huang L."/>
            <person name="Peng D.H."/>
            <person name="Luo Y.B."/>
            <person name="Zou S.Q."/>
            <person name="Chen S.P."/>
            <person name="Lan S."/>
            <person name="Tsai W.C."/>
            <person name="Van de Peer Y."/>
            <person name="Liu Z.J."/>
        </authorList>
    </citation>
    <scope>NUCLEOTIDE SEQUENCE [LARGE SCALE GENOMIC DNA]</scope>
    <source>
        <strain evidence="14">Lor287</strain>
    </source>
</reference>
<evidence type="ECO:0000256" key="3">
    <source>
        <dbReference type="ARBA" id="ARBA00022728"/>
    </source>
</evidence>
<comment type="catalytic activity">
    <reaction evidence="9">
        <text>ATP + H2O = ADP + phosphate + H(+)</text>
        <dbReference type="Rhea" id="RHEA:13065"/>
        <dbReference type="ChEBI" id="CHEBI:15377"/>
        <dbReference type="ChEBI" id="CHEBI:15378"/>
        <dbReference type="ChEBI" id="CHEBI:30616"/>
        <dbReference type="ChEBI" id="CHEBI:43474"/>
        <dbReference type="ChEBI" id="CHEBI:456216"/>
        <dbReference type="EC" id="3.6.4.13"/>
    </reaction>
</comment>
<dbReference type="CDD" id="cd18791">
    <property type="entry name" value="SF2_C_RHA"/>
    <property type="match status" value="1"/>
</dbReference>
<keyword evidence="7" id="KW-0067">ATP-binding</keyword>
<proteinExistence type="inferred from homology"/>
<dbReference type="Gene3D" id="3.40.50.300">
    <property type="entry name" value="P-loop containing nucleotide triphosphate hydrolases"/>
    <property type="match status" value="2"/>
</dbReference>
<dbReference type="FunFam" id="1.20.120.1080:FF:000001">
    <property type="entry name" value="Pre-mRNA-splicing factor ATP-dependent RNA helicase"/>
    <property type="match status" value="1"/>
</dbReference>
<dbReference type="GO" id="GO:0008380">
    <property type="term" value="P:RNA splicing"/>
    <property type="evidence" value="ECO:0007669"/>
    <property type="project" value="UniProtKB-KW"/>
</dbReference>
<evidence type="ECO:0000256" key="8">
    <source>
        <dbReference type="ARBA" id="ARBA00023187"/>
    </source>
</evidence>
<dbReference type="InterPro" id="IPR014001">
    <property type="entry name" value="Helicase_ATP-bd"/>
</dbReference>
<keyword evidence="8" id="KW-0508">mRNA splicing</keyword>
<evidence type="ECO:0000256" key="9">
    <source>
        <dbReference type="ARBA" id="ARBA00047984"/>
    </source>
</evidence>
<evidence type="ECO:0000256" key="1">
    <source>
        <dbReference type="ARBA" id="ARBA00012552"/>
    </source>
</evidence>
<dbReference type="PANTHER" id="PTHR18934:SF118">
    <property type="entry name" value="ATP-DEPENDENT RNA HELICASE DHX33"/>
    <property type="match status" value="1"/>
</dbReference>
<organism evidence="14 15">
    <name type="scientific">Platanthera zijinensis</name>
    <dbReference type="NCBI Taxonomy" id="2320716"/>
    <lineage>
        <taxon>Eukaryota</taxon>
        <taxon>Viridiplantae</taxon>
        <taxon>Streptophyta</taxon>
        <taxon>Embryophyta</taxon>
        <taxon>Tracheophyta</taxon>
        <taxon>Spermatophyta</taxon>
        <taxon>Magnoliopsida</taxon>
        <taxon>Liliopsida</taxon>
        <taxon>Asparagales</taxon>
        <taxon>Orchidaceae</taxon>
        <taxon>Orchidoideae</taxon>
        <taxon>Orchideae</taxon>
        <taxon>Orchidinae</taxon>
        <taxon>Platanthera</taxon>
    </lineage>
</organism>
<dbReference type="FunFam" id="3.40.50.300:FF:000578">
    <property type="entry name" value="probable ATP-dependent RNA helicase DHX35"/>
    <property type="match status" value="1"/>
</dbReference>
<dbReference type="Pfam" id="PF07717">
    <property type="entry name" value="OB_NTP_bind"/>
    <property type="match status" value="1"/>
</dbReference>
<evidence type="ECO:0000256" key="2">
    <source>
        <dbReference type="ARBA" id="ARBA00022664"/>
    </source>
</evidence>
<dbReference type="Gene3D" id="1.20.120.1080">
    <property type="match status" value="1"/>
</dbReference>
<evidence type="ECO:0000256" key="4">
    <source>
        <dbReference type="ARBA" id="ARBA00022741"/>
    </source>
</evidence>
<keyword evidence="2" id="KW-0507">mRNA processing</keyword>
<dbReference type="SMART" id="SM00490">
    <property type="entry name" value="HELICc"/>
    <property type="match status" value="1"/>
</dbReference>
<evidence type="ECO:0000256" key="6">
    <source>
        <dbReference type="ARBA" id="ARBA00022806"/>
    </source>
</evidence>
<dbReference type="Pfam" id="PF00271">
    <property type="entry name" value="Helicase_C"/>
    <property type="match status" value="1"/>
</dbReference>
<keyword evidence="5" id="KW-0378">Hydrolase</keyword>
<sequence length="671" mass="75480">MDRKDAILQHRTSLPIASVEMRLVDEVRKHDTIIIVGETGSGKTTQLPQYLSNAGFCFDGKVIGITQPRRVAAVTVAKRVAEECDVQLGQKVGYAIRFEDVTSRSTRIKYMTDGLLLREALLDPILSRYNIIIVDEAHERTVHTDVLLGLLKKVQDTRLQKQKLDKLDLNNLIQFDNGSQSSNTKLTPLKLIIMSASLDAKGFSEYFGGAKAFHVQGRQHPVDILYTYHPEPDYVDATLIMIFQIHLEEGPGDILAFLTGQEEIESVDRLVHERLKQLPEGSRNVLTVPIYSSLPSEHQMNVFKPTPVSFRKVILATNIAETSVTIPGVKYVIDTGLVKVKNYNPVTGMESLIIVPISKAQSLQRSGRAGREGPGKCFRLYPESEFWKLKDSAVPEIKRCNLSNIVLQLKALGIDNLLEFDFMEKPSREAITNSLQQLYLLGALSDDCKLTDPVGFQMARFPLDPIYSKALILSGEFKCSEEMLIVVAMLSVESIFYSPREKLEEARSAWKRFSSSDGDHQTLVIVFRAAAEYLKKIKAATSKTKAIEKNLNRWCSDNFINNRSLKHALDVHSQIKRHLEQIDMSLSSCGDDMLQFRKCLTASFFLNAAEKQPDGSYRVKATGQNVQIHPSSVLFRSKPDSIIFNELVQTNQSYVRTISRAWSPGLVSYYD</sequence>
<dbReference type="CDD" id="cd17978">
    <property type="entry name" value="DEXHc_DHX33"/>
    <property type="match status" value="1"/>
</dbReference>
<keyword evidence="4" id="KW-0547">Nucleotide-binding</keyword>
<dbReference type="GO" id="GO:0045943">
    <property type="term" value="P:positive regulation of transcription by RNA polymerase I"/>
    <property type="evidence" value="ECO:0007669"/>
    <property type="project" value="TreeGrafter"/>
</dbReference>
<dbReference type="InterPro" id="IPR048333">
    <property type="entry name" value="HA2_WH"/>
</dbReference>
<evidence type="ECO:0000259" key="13">
    <source>
        <dbReference type="PROSITE" id="PS51194"/>
    </source>
</evidence>
<dbReference type="Pfam" id="PF21010">
    <property type="entry name" value="HA2_C"/>
    <property type="match status" value="1"/>
</dbReference>
<dbReference type="InterPro" id="IPR007502">
    <property type="entry name" value="Helicase-assoc_dom"/>
</dbReference>
<dbReference type="SMART" id="SM00487">
    <property type="entry name" value="DEXDc"/>
    <property type="match status" value="1"/>
</dbReference>
<dbReference type="GO" id="GO:0005524">
    <property type="term" value="F:ATP binding"/>
    <property type="evidence" value="ECO:0007669"/>
    <property type="project" value="UniProtKB-KW"/>
</dbReference>
<dbReference type="Pfam" id="PF04408">
    <property type="entry name" value="WHD_HA2"/>
    <property type="match status" value="1"/>
</dbReference>
<dbReference type="SMART" id="SM00382">
    <property type="entry name" value="AAA"/>
    <property type="match status" value="1"/>
</dbReference>
<evidence type="ECO:0000256" key="5">
    <source>
        <dbReference type="ARBA" id="ARBA00022801"/>
    </source>
</evidence>
<dbReference type="AlphaFoldDB" id="A0AAP0B6S5"/>
<dbReference type="InterPro" id="IPR027417">
    <property type="entry name" value="P-loop_NTPase"/>
</dbReference>
<evidence type="ECO:0000313" key="15">
    <source>
        <dbReference type="Proteomes" id="UP001418222"/>
    </source>
</evidence>
<dbReference type="PROSITE" id="PS51192">
    <property type="entry name" value="HELICASE_ATP_BIND_1"/>
    <property type="match status" value="1"/>
</dbReference>
<accession>A0AAP0B6S5</accession>
<dbReference type="InterPro" id="IPR011709">
    <property type="entry name" value="DEAD-box_helicase_OB_fold"/>
</dbReference>
<evidence type="ECO:0000259" key="12">
    <source>
        <dbReference type="PROSITE" id="PS51192"/>
    </source>
</evidence>
<dbReference type="SUPFAM" id="SSF52540">
    <property type="entry name" value="P-loop containing nucleoside triphosphate hydrolases"/>
    <property type="match status" value="1"/>
</dbReference>
<keyword evidence="6 14" id="KW-0347">Helicase</keyword>
<dbReference type="Proteomes" id="UP001418222">
    <property type="component" value="Unassembled WGS sequence"/>
</dbReference>
<dbReference type="EMBL" id="JBBWWQ010000014">
    <property type="protein sequence ID" value="KAK8930928.1"/>
    <property type="molecule type" value="Genomic_DNA"/>
</dbReference>
<dbReference type="EC" id="3.6.4.13" evidence="1"/>
<evidence type="ECO:0000256" key="10">
    <source>
        <dbReference type="ARBA" id="ARBA00061257"/>
    </source>
</evidence>
<dbReference type="InterPro" id="IPR001650">
    <property type="entry name" value="Helicase_C-like"/>
</dbReference>
<dbReference type="GO" id="GO:0006397">
    <property type="term" value="P:mRNA processing"/>
    <property type="evidence" value="ECO:0007669"/>
    <property type="project" value="UniProtKB-KW"/>
</dbReference>
<gene>
    <name evidence="14" type="ORF">KSP39_PZI016544</name>
</gene>
<keyword evidence="15" id="KW-1185">Reference proteome</keyword>
<dbReference type="FunFam" id="3.40.50.300:FF:000007">
    <property type="entry name" value="Pre-mRNA-splicing factor ATP-dependent RNA helicase"/>
    <property type="match status" value="1"/>
</dbReference>
<protein>
    <recommendedName>
        <fullName evidence="1">RNA helicase</fullName>
        <ecNumber evidence="1">3.6.4.13</ecNumber>
    </recommendedName>
    <alternativeName>
        <fullName evidence="11">DEAH RNA helicase homolog PRP2</fullName>
    </alternativeName>
</protein>
<dbReference type="GO" id="GO:0003724">
    <property type="term" value="F:RNA helicase activity"/>
    <property type="evidence" value="ECO:0007669"/>
    <property type="project" value="UniProtKB-EC"/>
</dbReference>
<comment type="caution">
    <text evidence="14">The sequence shown here is derived from an EMBL/GenBank/DDBJ whole genome shotgun (WGS) entry which is preliminary data.</text>
</comment>
<dbReference type="GO" id="GO:0003725">
    <property type="term" value="F:double-stranded RNA binding"/>
    <property type="evidence" value="ECO:0007669"/>
    <property type="project" value="TreeGrafter"/>
</dbReference>
<name>A0AAP0B6S5_9ASPA</name>
<evidence type="ECO:0000256" key="7">
    <source>
        <dbReference type="ARBA" id="ARBA00022840"/>
    </source>
</evidence>
<keyword evidence="3" id="KW-0747">Spliceosome</keyword>
<dbReference type="PANTHER" id="PTHR18934">
    <property type="entry name" value="ATP-DEPENDENT RNA HELICASE"/>
    <property type="match status" value="1"/>
</dbReference>
<dbReference type="InterPro" id="IPR003593">
    <property type="entry name" value="AAA+_ATPase"/>
</dbReference>
<evidence type="ECO:0000313" key="14">
    <source>
        <dbReference type="EMBL" id="KAK8930928.1"/>
    </source>
</evidence>
<dbReference type="SMART" id="SM00847">
    <property type="entry name" value="HA2"/>
    <property type="match status" value="1"/>
</dbReference>
<evidence type="ECO:0000256" key="11">
    <source>
        <dbReference type="ARBA" id="ARBA00077342"/>
    </source>
</evidence>
<dbReference type="GO" id="GO:0005681">
    <property type="term" value="C:spliceosomal complex"/>
    <property type="evidence" value="ECO:0007669"/>
    <property type="project" value="UniProtKB-KW"/>
</dbReference>
<feature type="domain" description="Helicase ATP-binding" evidence="12">
    <location>
        <begin position="24"/>
        <end position="216"/>
    </location>
</feature>
<dbReference type="GO" id="GO:0016787">
    <property type="term" value="F:hydrolase activity"/>
    <property type="evidence" value="ECO:0007669"/>
    <property type="project" value="UniProtKB-KW"/>
</dbReference>
<feature type="domain" description="Helicase C-terminal" evidence="13">
    <location>
        <begin position="241"/>
        <end position="413"/>
    </location>
</feature>
<dbReference type="PROSITE" id="PS51194">
    <property type="entry name" value="HELICASE_CTER"/>
    <property type="match status" value="1"/>
</dbReference>
<dbReference type="GO" id="GO:0005730">
    <property type="term" value="C:nucleolus"/>
    <property type="evidence" value="ECO:0007669"/>
    <property type="project" value="UniProtKB-ARBA"/>
</dbReference>
<comment type="similarity">
    <text evidence="10">Belongs to the DEAD box helicase family. DEAH subfamily. PRP2 sub-subfamily.</text>
</comment>